<dbReference type="Proteomes" id="UP001319861">
    <property type="component" value="Chromosome"/>
</dbReference>
<dbReference type="RefSeq" id="WP_229231724.1">
    <property type="nucleotide sequence ID" value="NZ_AP024525.1"/>
</dbReference>
<evidence type="ECO:0000256" key="1">
    <source>
        <dbReference type="SAM" id="SignalP"/>
    </source>
</evidence>
<accession>A0ABM7PS78</accession>
<dbReference type="EMBL" id="AP024525">
    <property type="protein sequence ID" value="BCT74950.1"/>
    <property type="molecule type" value="Genomic_DNA"/>
</dbReference>
<keyword evidence="3" id="KW-1185">Reference proteome</keyword>
<reference evidence="2 3" key="1">
    <citation type="journal article" date="2021" name="J. Biosci. Bioeng.">
        <title>Identification and characterization of a chc gene cluster responsible for the aromatization pathway of cyclohexanecarboxylate degradation in Sinomonas cyclohexanicum ATCC 51369.</title>
        <authorList>
            <person name="Yamamoto T."/>
            <person name="Hasegawa Y."/>
            <person name="Lau P.C.K."/>
            <person name="Iwaki H."/>
        </authorList>
    </citation>
    <scope>NUCLEOTIDE SEQUENCE [LARGE SCALE GENOMIC DNA]</scope>
    <source>
        <strain evidence="2 3">ATCC 51369</strain>
    </source>
</reference>
<sequence length="110" mass="11508">MKKSLAAAALAATMLLTACGGDGRMSVQDSCKFLSTDVFQPTGNAVQQARQKADHYKEVAAKVDPAIGAFIQTMADLEQKVASSSTAVATPEQQKQLSDAFNNIGKVCGN</sequence>
<feature type="signal peptide" evidence="1">
    <location>
        <begin position="1"/>
        <end position="20"/>
    </location>
</feature>
<feature type="chain" id="PRO_5045390440" description="Lipoprotein" evidence="1">
    <location>
        <begin position="21"/>
        <end position="110"/>
    </location>
</feature>
<name>A0ABM7PS78_SINCY</name>
<evidence type="ECO:0008006" key="4">
    <source>
        <dbReference type="Google" id="ProtNLM"/>
    </source>
</evidence>
<evidence type="ECO:0000313" key="3">
    <source>
        <dbReference type="Proteomes" id="UP001319861"/>
    </source>
</evidence>
<proteinExistence type="predicted"/>
<protein>
    <recommendedName>
        <fullName evidence="4">Lipoprotein</fullName>
    </recommendedName>
</protein>
<organism evidence="2 3">
    <name type="scientific">Sinomonas cyclohexanicum</name>
    <name type="common">Corynebacterium cyclohexanicum</name>
    <dbReference type="NCBI Taxonomy" id="322009"/>
    <lineage>
        <taxon>Bacteria</taxon>
        <taxon>Bacillati</taxon>
        <taxon>Actinomycetota</taxon>
        <taxon>Actinomycetes</taxon>
        <taxon>Micrococcales</taxon>
        <taxon>Micrococcaceae</taxon>
        <taxon>Sinomonas</taxon>
    </lineage>
</organism>
<evidence type="ECO:0000313" key="2">
    <source>
        <dbReference type="EMBL" id="BCT74950.1"/>
    </source>
</evidence>
<gene>
    <name evidence="2" type="ORF">SCMU_07920</name>
</gene>
<dbReference type="PROSITE" id="PS51257">
    <property type="entry name" value="PROKAR_LIPOPROTEIN"/>
    <property type="match status" value="1"/>
</dbReference>
<keyword evidence="1" id="KW-0732">Signal</keyword>